<dbReference type="InterPro" id="IPR036388">
    <property type="entry name" value="WH-like_DNA-bd_sf"/>
</dbReference>
<name>A0ABS4QJ48_9NOCA</name>
<sequence length="138" mass="15393">MLQQNTTKRLGYWLLLLHQLFEDDMAAALRDQGLDRRKWQVLHALAIGVRKQVEIDTAFAPFLVVDGLRTYATIVTDFVDRGWATVAGDTISLTEAGVAAHERAEVVVNTQAVDILAGITEDEFLVANDVLRRISLNM</sequence>
<dbReference type="Gene3D" id="1.10.10.10">
    <property type="entry name" value="Winged helix-like DNA-binding domain superfamily/Winged helix DNA-binding domain"/>
    <property type="match status" value="1"/>
</dbReference>
<dbReference type="EMBL" id="JAGGMR010000001">
    <property type="protein sequence ID" value="MBP2191135.1"/>
    <property type="molecule type" value="Genomic_DNA"/>
</dbReference>
<dbReference type="RefSeq" id="WP_209892284.1">
    <property type="nucleotide sequence ID" value="NZ_JAGGMR010000001.1"/>
</dbReference>
<organism evidence="1 2">
    <name type="scientific">Nocardia goodfellowii</name>
    <dbReference type="NCBI Taxonomy" id="882446"/>
    <lineage>
        <taxon>Bacteria</taxon>
        <taxon>Bacillati</taxon>
        <taxon>Actinomycetota</taxon>
        <taxon>Actinomycetes</taxon>
        <taxon>Mycobacteriales</taxon>
        <taxon>Nocardiaceae</taxon>
        <taxon>Nocardia</taxon>
    </lineage>
</organism>
<dbReference type="Proteomes" id="UP001519325">
    <property type="component" value="Unassembled WGS sequence"/>
</dbReference>
<protein>
    <recommendedName>
        <fullName evidence="3">MarR family transcriptional regulator</fullName>
    </recommendedName>
</protein>
<evidence type="ECO:0000313" key="1">
    <source>
        <dbReference type="EMBL" id="MBP2191135.1"/>
    </source>
</evidence>
<evidence type="ECO:0000313" key="2">
    <source>
        <dbReference type="Proteomes" id="UP001519325"/>
    </source>
</evidence>
<evidence type="ECO:0008006" key="3">
    <source>
        <dbReference type="Google" id="ProtNLM"/>
    </source>
</evidence>
<keyword evidence="2" id="KW-1185">Reference proteome</keyword>
<dbReference type="InterPro" id="IPR036390">
    <property type="entry name" value="WH_DNA-bd_sf"/>
</dbReference>
<reference evidence="1 2" key="1">
    <citation type="submission" date="2021-03" db="EMBL/GenBank/DDBJ databases">
        <title>Sequencing the genomes of 1000 actinobacteria strains.</title>
        <authorList>
            <person name="Klenk H.-P."/>
        </authorList>
    </citation>
    <scope>NUCLEOTIDE SEQUENCE [LARGE SCALE GENOMIC DNA]</scope>
    <source>
        <strain evidence="1 2">DSM 45516</strain>
    </source>
</reference>
<gene>
    <name evidence="1" type="ORF">BJ987_004036</name>
</gene>
<proteinExistence type="predicted"/>
<dbReference type="SUPFAM" id="SSF46785">
    <property type="entry name" value="Winged helix' DNA-binding domain"/>
    <property type="match status" value="1"/>
</dbReference>
<accession>A0ABS4QJ48</accession>
<comment type="caution">
    <text evidence="1">The sequence shown here is derived from an EMBL/GenBank/DDBJ whole genome shotgun (WGS) entry which is preliminary data.</text>
</comment>